<organism evidence="2 3">
    <name type="scientific">Ferroacidibacillus organovorans</name>
    <dbReference type="NCBI Taxonomy" id="1765683"/>
    <lineage>
        <taxon>Bacteria</taxon>
        <taxon>Bacillati</taxon>
        <taxon>Bacillota</taxon>
        <taxon>Bacilli</taxon>
        <taxon>Bacillales</taxon>
        <taxon>Alicyclobacillaceae</taxon>
        <taxon>Ferroacidibacillus</taxon>
    </lineage>
</organism>
<dbReference type="EMBL" id="MWPS01000012">
    <property type="protein sequence ID" value="OPG16878.1"/>
    <property type="molecule type" value="Genomic_DNA"/>
</dbReference>
<feature type="transmembrane region" description="Helical" evidence="1">
    <location>
        <begin position="76"/>
        <end position="100"/>
    </location>
</feature>
<accession>A0A1V4EW52</accession>
<reference evidence="2 3" key="1">
    <citation type="submission" date="2017-02" db="EMBL/GenBank/DDBJ databases">
        <title>Draft genome of Acidibacillus ferrooxidans Huett2.</title>
        <authorList>
            <person name="Schopf S."/>
        </authorList>
    </citation>
    <scope>NUCLEOTIDE SEQUENCE [LARGE SCALE GENOMIC DNA]</scope>
    <source>
        <strain evidence="2 3">Huett2</strain>
    </source>
</reference>
<sequence>MFALIKRIVCPFFADLTVMAAVSRKRTRGNFTQSKSIHDSSRIVHFLSKKGVVYHKAFCYNADDIKRMRLGKGDFVLNKVAFSTVVSVLGSLSMAGFLYFTRTHAMGAPVVMINHVVVNPNVPVQRATLRKFPFPFQAMLAIASDADHVTLRKFNVVHEFLNTKEDTMLGLGLGLDVSDSFFAYNGSDSPDIVDINHTPLRDEMTFFRGVSRQLYMGKILLRYMRAGWIDSFHSMGDYSRVDSTQTLFKRSQAEYAIAYLLKQGIHLTVTIDHGNQSNVANFGAYGYKDNPFFDYQQGANPYSPYYVADLLREIGVRFVWPDIYNGNFSMKSMLFPIHLQDGHTMWGFWRYTGRLVQGVIRGKLYNLRWENEWNPHDLYRQLSLRHLSELIRTHGYAIVAQHLEGNADAFVLPTSAIEALTRLAHFQDRGSILVARTSRLLMYNLVTQYLQFHTTYAKGVTTIDITRINDPVDGAWIPTLDQLHGVTFDVRDPNQVVLRVNGKLVPESWIKRSPHTIGVVWFAPDYTNYAIGS</sequence>
<name>A0A1V4EW52_9BACL</name>
<evidence type="ECO:0000256" key="1">
    <source>
        <dbReference type="SAM" id="Phobius"/>
    </source>
</evidence>
<keyword evidence="1" id="KW-0472">Membrane</keyword>
<proteinExistence type="predicted"/>
<comment type="caution">
    <text evidence="2">The sequence shown here is derived from an EMBL/GenBank/DDBJ whole genome shotgun (WGS) entry which is preliminary data.</text>
</comment>
<keyword evidence="3" id="KW-1185">Reference proteome</keyword>
<evidence type="ECO:0000313" key="3">
    <source>
        <dbReference type="Proteomes" id="UP000190229"/>
    </source>
</evidence>
<evidence type="ECO:0000313" key="2">
    <source>
        <dbReference type="EMBL" id="OPG16878.1"/>
    </source>
</evidence>
<dbReference type="Proteomes" id="UP000190229">
    <property type="component" value="Unassembled WGS sequence"/>
</dbReference>
<gene>
    <name evidence="2" type="ORF">B2M26_04570</name>
</gene>
<dbReference type="AlphaFoldDB" id="A0A1V4EW52"/>
<keyword evidence="1" id="KW-1133">Transmembrane helix</keyword>
<keyword evidence="1" id="KW-0812">Transmembrane</keyword>
<protein>
    <submittedName>
        <fullName evidence="2">Uncharacterized protein</fullName>
    </submittedName>
</protein>